<organism evidence="1 2">
    <name type="scientific">Novosphingobium arvoryzae</name>
    <dbReference type="NCBI Taxonomy" id="1256514"/>
    <lineage>
        <taxon>Bacteria</taxon>
        <taxon>Pseudomonadati</taxon>
        <taxon>Pseudomonadota</taxon>
        <taxon>Alphaproteobacteria</taxon>
        <taxon>Sphingomonadales</taxon>
        <taxon>Sphingomonadaceae</taxon>
        <taxon>Novosphingobium</taxon>
    </lineage>
</organism>
<dbReference type="RefSeq" id="WP_189541703.1">
    <property type="nucleotide sequence ID" value="NZ_BMZD01000005.1"/>
</dbReference>
<reference evidence="1" key="2">
    <citation type="submission" date="2020-09" db="EMBL/GenBank/DDBJ databases">
        <authorList>
            <person name="Sun Q."/>
            <person name="Kim S."/>
        </authorList>
    </citation>
    <scope>NUCLEOTIDE SEQUENCE</scope>
    <source>
        <strain evidence="1">KCTC 32422</strain>
    </source>
</reference>
<sequence length="543" mass="55876">MSVPASLPAITALARAGAIDRAWDLFIAAGYLELTADPAALAVKGRLLKDRARTGPIPDRAVTFAEAASAYAAAHALSPAPYLAINAATLRLLAGDRGGAQVGAQEALRLLDQAQPAADTPYYLAATRAEALLLLDDLPGAQAAMEQAVQLDPDGWDDRAVTLAQLRAIQHARNGTVDWLQAFSPPDSLHFAGHMGISASGRSEADIVAAIDALLERTRIGFAWGALAAGADIVIAERLLAAGVELHVVLPCPPDRFAAQSVSPAGSVWTDRFYAVLGQACSVVASGHGAAAVHDPLATAHAGELAIGGAILNARRFGAAVRQLIITDEAGGGRNTARQAMMWPTAAGPQERLAIPRDAEVEALFPPEQPDPARALAVSLCILLDGLDGRANLDSAQIAARTAPVADALALLDPAAVRASPGRWDVHLTDLDTALETVRGILSSARLAGLQAPSIGAHIAISTAVTDPASGARVPYGPGEGIARRLATMAHPGLALGSQALAVTMAARATSILQARLYHFGDESTEGAVFTLGPSGLQPDMAI</sequence>
<dbReference type="AlphaFoldDB" id="A0A918VJR9"/>
<protein>
    <submittedName>
        <fullName evidence="1">Adenylate cyclase</fullName>
    </submittedName>
</protein>
<evidence type="ECO:0000313" key="1">
    <source>
        <dbReference type="EMBL" id="GHA01777.1"/>
    </source>
</evidence>
<dbReference type="InterPro" id="IPR011990">
    <property type="entry name" value="TPR-like_helical_dom_sf"/>
</dbReference>
<reference evidence="1" key="1">
    <citation type="journal article" date="2014" name="Int. J. Syst. Evol. Microbiol.">
        <title>Complete genome sequence of Corynebacterium casei LMG S-19264T (=DSM 44701T), isolated from a smear-ripened cheese.</title>
        <authorList>
            <consortium name="US DOE Joint Genome Institute (JGI-PGF)"/>
            <person name="Walter F."/>
            <person name="Albersmeier A."/>
            <person name="Kalinowski J."/>
            <person name="Ruckert C."/>
        </authorList>
    </citation>
    <scope>NUCLEOTIDE SEQUENCE</scope>
    <source>
        <strain evidence="1">KCTC 32422</strain>
    </source>
</reference>
<dbReference type="Proteomes" id="UP000634139">
    <property type="component" value="Unassembled WGS sequence"/>
</dbReference>
<gene>
    <name evidence="1" type="ORF">GCM10011617_23200</name>
</gene>
<dbReference type="Pfam" id="PF20308">
    <property type="entry name" value="TPR-S"/>
    <property type="match status" value="1"/>
</dbReference>
<evidence type="ECO:0000313" key="2">
    <source>
        <dbReference type="Proteomes" id="UP000634139"/>
    </source>
</evidence>
<dbReference type="InterPro" id="IPR046880">
    <property type="entry name" value="TPR-S"/>
</dbReference>
<comment type="caution">
    <text evidence="1">The sequence shown here is derived from an EMBL/GenBank/DDBJ whole genome shotgun (WGS) entry which is preliminary data.</text>
</comment>
<keyword evidence="2" id="KW-1185">Reference proteome</keyword>
<dbReference type="EMBL" id="BMZD01000005">
    <property type="protein sequence ID" value="GHA01777.1"/>
    <property type="molecule type" value="Genomic_DNA"/>
</dbReference>
<name>A0A918VJR9_9SPHN</name>
<accession>A0A918VJR9</accession>
<dbReference type="SUPFAM" id="SSF48452">
    <property type="entry name" value="TPR-like"/>
    <property type="match status" value="1"/>
</dbReference>
<proteinExistence type="predicted"/>